<organism evidence="2 5">
    <name type="scientific">Microbulbifer hydrolyticus</name>
    <dbReference type="NCBI Taxonomy" id="48074"/>
    <lineage>
        <taxon>Bacteria</taxon>
        <taxon>Pseudomonadati</taxon>
        <taxon>Pseudomonadota</taxon>
        <taxon>Gammaproteobacteria</taxon>
        <taxon>Cellvibrionales</taxon>
        <taxon>Microbulbiferaceae</taxon>
        <taxon>Microbulbifer</taxon>
    </lineage>
</organism>
<accession>A0A6P1T8H2</accession>
<feature type="transmembrane region" description="Helical" evidence="1">
    <location>
        <begin position="240"/>
        <end position="259"/>
    </location>
</feature>
<dbReference type="Proteomes" id="UP000563601">
    <property type="component" value="Unassembled WGS sequence"/>
</dbReference>
<evidence type="ECO:0000313" key="2">
    <source>
        <dbReference type="EMBL" id="MBB5211148.1"/>
    </source>
</evidence>
<evidence type="ECO:0000313" key="3">
    <source>
        <dbReference type="EMBL" id="QHQ38071.1"/>
    </source>
</evidence>
<feature type="transmembrane region" description="Helical" evidence="1">
    <location>
        <begin position="210"/>
        <end position="228"/>
    </location>
</feature>
<feature type="transmembrane region" description="Helical" evidence="1">
    <location>
        <begin position="180"/>
        <end position="198"/>
    </location>
</feature>
<name>A0A6P1T8H2_9GAMM</name>
<dbReference type="SUPFAM" id="SSF103481">
    <property type="entry name" value="Multidrug resistance efflux transporter EmrE"/>
    <property type="match status" value="1"/>
</dbReference>
<feature type="transmembrane region" description="Helical" evidence="1">
    <location>
        <begin position="86"/>
        <end position="105"/>
    </location>
</feature>
<dbReference type="InterPro" id="IPR037185">
    <property type="entry name" value="EmrE-like"/>
</dbReference>
<feature type="transmembrane region" description="Helical" evidence="1">
    <location>
        <begin position="32"/>
        <end position="49"/>
    </location>
</feature>
<sequence length="298" mass="32758">MILLLLITLLWAFSFSLIGVYLAGQVDSYFSVLTRVLLATVVFLPLLNWRTPPRTAITLMTIGAVQLGMMYLFYYQSFLLLSVPEVLLFTIFTPVYIALIYNLLARRFTLGDSLWNLSVAAIAVAGAAVIRWDDLSEDYWLGFFVVQGANLCFATGQVAYRQFMQSARTRGATLAPRETFGWFFIGASIVAVAAWLILGTPQYPTSGVQWAVLLWLGAVASGLGYFLWNKGATQVSPATLAAMNNALIPAGLLVNLLIWNRDANLPRLIVGGLLIAAAVAISEWRNKHRSSHIQGSSQ</sequence>
<feature type="transmembrane region" description="Helical" evidence="1">
    <location>
        <begin position="114"/>
        <end position="133"/>
    </location>
</feature>
<reference evidence="2 5" key="2">
    <citation type="submission" date="2020-08" db="EMBL/GenBank/DDBJ databases">
        <title>Genomic Encyclopedia of Type Strains, Phase IV (KMG-IV): sequencing the most valuable type-strain genomes for metagenomic binning, comparative biology and taxonomic classification.</title>
        <authorList>
            <person name="Goeker M."/>
        </authorList>
    </citation>
    <scope>NUCLEOTIDE SEQUENCE [LARGE SCALE GENOMIC DNA]</scope>
    <source>
        <strain evidence="2 5">DSM 11525</strain>
    </source>
</reference>
<keyword evidence="1" id="KW-0472">Membrane</keyword>
<dbReference type="EMBL" id="CP047491">
    <property type="protein sequence ID" value="QHQ38071.1"/>
    <property type="molecule type" value="Genomic_DNA"/>
</dbReference>
<dbReference type="GO" id="GO:0016020">
    <property type="term" value="C:membrane"/>
    <property type="evidence" value="ECO:0007669"/>
    <property type="project" value="TreeGrafter"/>
</dbReference>
<feature type="transmembrane region" description="Helical" evidence="1">
    <location>
        <begin position="56"/>
        <end position="74"/>
    </location>
</feature>
<dbReference type="AlphaFoldDB" id="A0A6P1T8H2"/>
<evidence type="ECO:0000313" key="5">
    <source>
        <dbReference type="Proteomes" id="UP000563601"/>
    </source>
</evidence>
<protein>
    <submittedName>
        <fullName evidence="2">Carboxylate/amino acid/amine transporter</fullName>
    </submittedName>
    <submittedName>
        <fullName evidence="3">EamA family transporter</fullName>
    </submittedName>
</protein>
<keyword evidence="1" id="KW-0812">Transmembrane</keyword>
<gene>
    <name evidence="3" type="ORF">GTQ55_03030</name>
    <name evidence="2" type="ORF">HNQ53_001366</name>
</gene>
<feature type="transmembrane region" description="Helical" evidence="1">
    <location>
        <begin position="265"/>
        <end position="284"/>
    </location>
</feature>
<dbReference type="Proteomes" id="UP000464675">
    <property type="component" value="Chromosome"/>
</dbReference>
<dbReference type="OrthoDB" id="1412048at2"/>
<keyword evidence="1" id="KW-1133">Transmembrane helix</keyword>
<dbReference type="PANTHER" id="PTHR22911">
    <property type="entry name" value="ACYL-MALONYL CONDENSING ENZYME-RELATED"/>
    <property type="match status" value="1"/>
</dbReference>
<evidence type="ECO:0000313" key="4">
    <source>
        <dbReference type="Proteomes" id="UP000464675"/>
    </source>
</evidence>
<keyword evidence="4" id="KW-1185">Reference proteome</keyword>
<dbReference type="EMBL" id="JACHHR010000002">
    <property type="protein sequence ID" value="MBB5211148.1"/>
    <property type="molecule type" value="Genomic_DNA"/>
</dbReference>
<evidence type="ECO:0000256" key="1">
    <source>
        <dbReference type="SAM" id="Phobius"/>
    </source>
</evidence>
<feature type="transmembrane region" description="Helical" evidence="1">
    <location>
        <begin position="139"/>
        <end position="160"/>
    </location>
</feature>
<dbReference type="PANTHER" id="PTHR22911:SF130">
    <property type="entry name" value="BIOTIN TRANSPORTER"/>
    <property type="match status" value="1"/>
</dbReference>
<proteinExistence type="predicted"/>
<dbReference type="RefSeq" id="WP_161857407.1">
    <property type="nucleotide sequence ID" value="NZ_CP047491.1"/>
</dbReference>
<reference evidence="3 4" key="1">
    <citation type="submission" date="2020-01" db="EMBL/GenBank/DDBJ databases">
        <title>The possibility of degradation of plastic by Microbulbifer hydrolyticus IRE-31.</title>
        <authorList>
            <person name="Liu L."/>
        </authorList>
    </citation>
    <scope>NUCLEOTIDE SEQUENCE [LARGE SCALE GENOMIC DNA]</scope>
    <source>
        <strain evidence="3 4">IRE-31</strain>
    </source>
</reference>